<comment type="similarity">
    <text evidence="1">Belongs to the HscB family.</text>
</comment>
<keyword evidence="6" id="KW-1185">Reference proteome</keyword>
<dbReference type="SUPFAM" id="SSF46565">
    <property type="entry name" value="Chaperone J-domain"/>
    <property type="match status" value="1"/>
</dbReference>
<name>A0AAV9TWW2_9PEZI</name>
<feature type="domain" description="Co-chaperone HscB C-terminal oligomerisation" evidence="4">
    <location>
        <begin position="153"/>
        <end position="224"/>
    </location>
</feature>
<dbReference type="GO" id="GO:0051087">
    <property type="term" value="F:protein-folding chaperone binding"/>
    <property type="evidence" value="ECO:0007669"/>
    <property type="project" value="InterPro"/>
</dbReference>
<proteinExistence type="inferred from homology"/>
<organism evidence="5 6">
    <name type="scientific">Orbilia blumenaviensis</name>
    <dbReference type="NCBI Taxonomy" id="1796055"/>
    <lineage>
        <taxon>Eukaryota</taxon>
        <taxon>Fungi</taxon>
        <taxon>Dikarya</taxon>
        <taxon>Ascomycota</taxon>
        <taxon>Pezizomycotina</taxon>
        <taxon>Orbiliomycetes</taxon>
        <taxon>Orbiliales</taxon>
        <taxon>Orbiliaceae</taxon>
        <taxon>Orbilia</taxon>
    </lineage>
</organism>
<gene>
    <name evidence="5" type="ORF">TWF730_004816</name>
</gene>
<dbReference type="GO" id="GO:0044571">
    <property type="term" value="P:[2Fe-2S] cluster assembly"/>
    <property type="evidence" value="ECO:0007669"/>
    <property type="project" value="InterPro"/>
</dbReference>
<dbReference type="InterPro" id="IPR009073">
    <property type="entry name" value="HscB_oligo_C"/>
</dbReference>
<protein>
    <recommendedName>
        <fullName evidence="4">Co-chaperone HscB C-terminal oligomerisation domain-containing protein</fullName>
    </recommendedName>
</protein>
<evidence type="ECO:0000256" key="2">
    <source>
        <dbReference type="ARBA" id="ARBA00023186"/>
    </source>
</evidence>
<dbReference type="InterPro" id="IPR004640">
    <property type="entry name" value="HscB"/>
</dbReference>
<dbReference type="EMBL" id="JAVHNS010000019">
    <property type="protein sequence ID" value="KAK6330323.1"/>
    <property type="molecule type" value="Genomic_DNA"/>
</dbReference>
<evidence type="ECO:0000256" key="3">
    <source>
        <dbReference type="SAM" id="MobiDB-lite"/>
    </source>
</evidence>
<evidence type="ECO:0000259" key="4">
    <source>
        <dbReference type="Pfam" id="PF07743"/>
    </source>
</evidence>
<comment type="caution">
    <text evidence="5">The sequence shown here is derived from an EMBL/GenBank/DDBJ whole genome shotgun (WGS) entry which is preliminary data.</text>
</comment>
<dbReference type="GO" id="GO:0005739">
    <property type="term" value="C:mitochondrion"/>
    <property type="evidence" value="ECO:0007669"/>
    <property type="project" value="TreeGrafter"/>
</dbReference>
<dbReference type="Pfam" id="PF07743">
    <property type="entry name" value="HSCB_C"/>
    <property type="match status" value="1"/>
</dbReference>
<dbReference type="InterPro" id="IPR036869">
    <property type="entry name" value="J_dom_sf"/>
</dbReference>
<dbReference type="SUPFAM" id="SSF47144">
    <property type="entry name" value="HSC20 (HSCB), C-terminal oligomerisation domain"/>
    <property type="match status" value="1"/>
</dbReference>
<dbReference type="PANTHER" id="PTHR14021">
    <property type="entry name" value="IRON-SULFUR CLUSTER CO-CHAPERONE PROTEIN HSCB"/>
    <property type="match status" value="1"/>
</dbReference>
<dbReference type="InterPro" id="IPR036386">
    <property type="entry name" value="HscB_C_sf"/>
</dbReference>
<dbReference type="AlphaFoldDB" id="A0AAV9TWW2"/>
<accession>A0AAV9TWW2</accession>
<dbReference type="GO" id="GO:0051259">
    <property type="term" value="P:protein complex oligomerization"/>
    <property type="evidence" value="ECO:0007669"/>
    <property type="project" value="InterPro"/>
</dbReference>
<dbReference type="Proteomes" id="UP001373714">
    <property type="component" value="Unassembled WGS sequence"/>
</dbReference>
<dbReference type="PANTHER" id="PTHR14021:SF15">
    <property type="entry name" value="IRON-SULFUR CLUSTER CO-CHAPERONE PROTEIN HSCB"/>
    <property type="match status" value="1"/>
</dbReference>
<dbReference type="GO" id="GO:0001671">
    <property type="term" value="F:ATPase activator activity"/>
    <property type="evidence" value="ECO:0007669"/>
    <property type="project" value="InterPro"/>
</dbReference>
<keyword evidence="2" id="KW-0143">Chaperone</keyword>
<evidence type="ECO:0000256" key="1">
    <source>
        <dbReference type="ARBA" id="ARBA00010476"/>
    </source>
</evidence>
<sequence>MTARAHQLLTLTATKGRIPFLLLPRAAAAAAFLPPTNRHYSTSSQSSPETPPPGKKNKPTYYTLFPLTLPLGPPPSGPFTIPLRPLRSEFLKLQQSTHPDLFPPSQRKLYETASAQLNKAYTTLSSPLLRAEYLLSIKGHLPPSDDEGGKVADAELLLEVLDANELLETAVDEKELEPLKRRNEERIEGCVGRLEELFKDDAKLEEVRAEVVRLRYWVNLAEALRHWEPGKGVSLQH</sequence>
<dbReference type="NCBIfam" id="TIGR00714">
    <property type="entry name" value="hscB"/>
    <property type="match status" value="1"/>
</dbReference>
<feature type="compositionally biased region" description="Low complexity" evidence="3">
    <location>
        <begin position="37"/>
        <end position="48"/>
    </location>
</feature>
<reference evidence="5 6" key="1">
    <citation type="submission" date="2019-10" db="EMBL/GenBank/DDBJ databases">
        <authorList>
            <person name="Palmer J.M."/>
        </authorList>
    </citation>
    <scope>NUCLEOTIDE SEQUENCE [LARGE SCALE GENOMIC DNA]</scope>
    <source>
        <strain evidence="5 6">TWF730</strain>
    </source>
</reference>
<evidence type="ECO:0000313" key="5">
    <source>
        <dbReference type="EMBL" id="KAK6330323.1"/>
    </source>
</evidence>
<dbReference type="Gene3D" id="1.10.287.110">
    <property type="entry name" value="DnaJ domain"/>
    <property type="match status" value="1"/>
</dbReference>
<feature type="region of interest" description="Disordered" evidence="3">
    <location>
        <begin position="37"/>
        <end position="59"/>
    </location>
</feature>
<dbReference type="Gene3D" id="1.20.1280.20">
    <property type="entry name" value="HscB, C-terminal domain"/>
    <property type="match status" value="1"/>
</dbReference>
<evidence type="ECO:0000313" key="6">
    <source>
        <dbReference type="Proteomes" id="UP001373714"/>
    </source>
</evidence>